<dbReference type="SUPFAM" id="SSF53448">
    <property type="entry name" value="Nucleotide-diphospho-sugar transferases"/>
    <property type="match status" value="1"/>
</dbReference>
<dbReference type="Pfam" id="PF02348">
    <property type="entry name" value="CTP_transf_3"/>
    <property type="match status" value="1"/>
</dbReference>
<evidence type="ECO:0000313" key="2">
    <source>
        <dbReference type="Proteomes" id="UP000231658"/>
    </source>
</evidence>
<dbReference type="CDD" id="cd02518">
    <property type="entry name" value="GT2_SpsF"/>
    <property type="match status" value="1"/>
</dbReference>
<accession>A0A1C3RKT3</accession>
<dbReference type="InterPro" id="IPR003329">
    <property type="entry name" value="Cytidylyl_trans"/>
</dbReference>
<organism evidence="1 2">
    <name type="scientific">Candidatus Terasakiella magnetica</name>
    <dbReference type="NCBI Taxonomy" id="1867952"/>
    <lineage>
        <taxon>Bacteria</taxon>
        <taxon>Pseudomonadati</taxon>
        <taxon>Pseudomonadota</taxon>
        <taxon>Alphaproteobacteria</taxon>
        <taxon>Rhodospirillales</taxon>
        <taxon>Terasakiellaceae</taxon>
        <taxon>Terasakiella</taxon>
    </lineage>
</organism>
<proteinExistence type="predicted"/>
<dbReference type="PANTHER" id="PTHR42866">
    <property type="entry name" value="3-DEOXY-MANNO-OCTULOSONATE CYTIDYLYLTRANSFERASE"/>
    <property type="match status" value="1"/>
</dbReference>
<dbReference type="GO" id="GO:0005829">
    <property type="term" value="C:cytosol"/>
    <property type="evidence" value="ECO:0007669"/>
    <property type="project" value="TreeGrafter"/>
</dbReference>
<dbReference type="Gene3D" id="3.90.550.10">
    <property type="entry name" value="Spore Coat Polysaccharide Biosynthesis Protein SpsA, Chain A"/>
    <property type="match status" value="1"/>
</dbReference>
<dbReference type="OrthoDB" id="9801052at2"/>
<reference evidence="1 2" key="1">
    <citation type="submission" date="2016-07" db="EMBL/GenBank/DDBJ databases">
        <authorList>
            <person name="Lefevre C.T."/>
        </authorList>
    </citation>
    <scope>NUCLEOTIDE SEQUENCE [LARGE SCALE GENOMIC DNA]</scope>
    <source>
        <strain evidence="1">PR1</strain>
    </source>
</reference>
<name>A0A1C3RKT3_9PROT</name>
<dbReference type="PANTHER" id="PTHR42866:SF1">
    <property type="entry name" value="SPORE COAT POLYSACCHARIDE BIOSYNTHESIS PROTEIN SPSF"/>
    <property type="match status" value="1"/>
</dbReference>
<evidence type="ECO:0000313" key="1">
    <source>
        <dbReference type="EMBL" id="SCA57866.1"/>
    </source>
</evidence>
<protein>
    <submittedName>
        <fullName evidence="1">Spore coat polysaccharide biosynthesis protein F</fullName>
    </submittedName>
</protein>
<dbReference type="EMBL" id="FLYE01000046">
    <property type="protein sequence ID" value="SCA57866.1"/>
    <property type="molecule type" value="Genomic_DNA"/>
</dbReference>
<sequence length="242" mass="27393">MAHMRTVVIIQARFGSTRLPGKTLEKIGPISALHHAIARCQRIKGIDDVCCAIPDLAQDDAIAREAEKCGTTVVRGPQDDVLKRYRMAADATQAKTIIRITSDCPLVDPDISSQTLKLFEQSGADFACNNAPPSWPHGFDTEVTSYEWLRRADDEATEPFHREHVMPFIRTHSDIKLVNLPSPTDLRQHRWTLDYPEDLEFFRALAQKLPDLVNATTDDILKLLEKQPEISEINHHLHDKSR</sequence>
<dbReference type="AlphaFoldDB" id="A0A1C3RKT3"/>
<gene>
    <name evidence="1" type="ORF">MTBPR1_70138</name>
</gene>
<dbReference type="STRING" id="1867952.MTBPR1_70138"/>
<keyword evidence="2" id="KW-1185">Reference proteome</keyword>
<dbReference type="InterPro" id="IPR029044">
    <property type="entry name" value="Nucleotide-diphossugar_trans"/>
</dbReference>
<dbReference type="Proteomes" id="UP000231658">
    <property type="component" value="Unassembled WGS sequence"/>
</dbReference>